<dbReference type="GO" id="GO:0004672">
    <property type="term" value="F:protein kinase activity"/>
    <property type="evidence" value="ECO:0007669"/>
    <property type="project" value="InterPro"/>
</dbReference>
<evidence type="ECO:0000313" key="3">
    <source>
        <dbReference type="Proteomes" id="UP000838412"/>
    </source>
</evidence>
<dbReference type="SUPFAM" id="SSF56112">
    <property type="entry name" value="Protein kinase-like (PK-like)"/>
    <property type="match status" value="1"/>
</dbReference>
<evidence type="ECO:0000313" key="2">
    <source>
        <dbReference type="EMBL" id="CAH1240849.1"/>
    </source>
</evidence>
<dbReference type="InterPro" id="IPR000719">
    <property type="entry name" value="Prot_kinase_dom"/>
</dbReference>
<dbReference type="OrthoDB" id="6097776at2759"/>
<gene>
    <name evidence="2" type="primary">Hypp6120</name>
    <name evidence="2" type="ORF">BLAG_LOCUS4666</name>
</gene>
<sequence length="116" mass="12682">MTDNVLLRRGSDQRLTAKLIDFGCASWTENPIGFNCGEGASNHIAPEVRKGKVVTTATDVYSMGRLLEDVCRVYKPVSRGLSSIIRTATKAKPNNRQSLAIMIQGLKADLTSEVRT</sequence>
<dbReference type="GO" id="GO:0005524">
    <property type="term" value="F:ATP binding"/>
    <property type="evidence" value="ECO:0007669"/>
    <property type="project" value="InterPro"/>
</dbReference>
<dbReference type="Pfam" id="PF00069">
    <property type="entry name" value="Pkinase"/>
    <property type="match status" value="1"/>
</dbReference>
<dbReference type="PROSITE" id="PS50011">
    <property type="entry name" value="PROTEIN_KINASE_DOM"/>
    <property type="match status" value="1"/>
</dbReference>
<dbReference type="EMBL" id="OV696696">
    <property type="protein sequence ID" value="CAH1240849.1"/>
    <property type="molecule type" value="Genomic_DNA"/>
</dbReference>
<evidence type="ECO:0000259" key="1">
    <source>
        <dbReference type="PROSITE" id="PS50011"/>
    </source>
</evidence>
<dbReference type="Gene3D" id="1.10.510.10">
    <property type="entry name" value="Transferase(Phosphotransferase) domain 1"/>
    <property type="match status" value="1"/>
</dbReference>
<keyword evidence="3" id="KW-1185">Reference proteome</keyword>
<proteinExistence type="predicted"/>
<accession>A0A8J9YRV4</accession>
<organism evidence="2 3">
    <name type="scientific">Branchiostoma lanceolatum</name>
    <name type="common">Common lancelet</name>
    <name type="synonym">Amphioxus lanceolatum</name>
    <dbReference type="NCBI Taxonomy" id="7740"/>
    <lineage>
        <taxon>Eukaryota</taxon>
        <taxon>Metazoa</taxon>
        <taxon>Chordata</taxon>
        <taxon>Cephalochordata</taxon>
        <taxon>Leptocardii</taxon>
        <taxon>Amphioxiformes</taxon>
        <taxon>Branchiostomatidae</taxon>
        <taxon>Branchiostoma</taxon>
    </lineage>
</organism>
<name>A0A8J9YRV4_BRALA</name>
<feature type="domain" description="Protein kinase" evidence="1">
    <location>
        <begin position="1"/>
        <end position="116"/>
    </location>
</feature>
<protein>
    <submittedName>
        <fullName evidence="2">Hypp6120 protein</fullName>
    </submittedName>
</protein>
<dbReference type="Proteomes" id="UP000838412">
    <property type="component" value="Chromosome 11"/>
</dbReference>
<reference evidence="2" key="1">
    <citation type="submission" date="2022-01" db="EMBL/GenBank/DDBJ databases">
        <authorList>
            <person name="Braso-Vives M."/>
        </authorList>
    </citation>
    <scope>NUCLEOTIDE SEQUENCE</scope>
</reference>
<dbReference type="InterPro" id="IPR011009">
    <property type="entry name" value="Kinase-like_dom_sf"/>
</dbReference>
<dbReference type="AlphaFoldDB" id="A0A8J9YRV4"/>